<evidence type="ECO:0000256" key="4">
    <source>
        <dbReference type="ARBA" id="ARBA00030552"/>
    </source>
</evidence>
<gene>
    <name evidence="7" type="primary">orf2</name>
</gene>
<keyword evidence="6" id="KW-0175">Coiled coil</keyword>
<evidence type="ECO:0000313" key="7">
    <source>
        <dbReference type="EMBL" id="WNH14470.1"/>
    </source>
</evidence>
<sequence length="175" mass="19750">MSNTGQPHIYKKGTTIVNLKPLAINTDDKKYVFNSKKPNIQSVVNHANNLNEICGRILLGIWKLNSFFGLSKDPSESKSKNPSVFNTAKPIFKSGGVDHSAMLKEIKTLCEAMQTRNKNLDNKVDNLEKKINQLQKDIKDLNSKIQPEPLTDKKIKDFEDALKRIDDKLKTVIGE</sequence>
<reference evidence="7" key="1">
    <citation type="submission" date="2023-06" db="EMBL/GenBank/DDBJ databases">
        <title>Identification of viral pathogens in a Physostegia virginiana plant by high-throughput sequencing.</title>
        <authorList>
            <person name="Dong J."/>
            <person name="Fu S."/>
            <person name="Chen Y."/>
            <person name="Cao M."/>
            <person name="Zhou X."/>
            <person name="Wu J."/>
        </authorList>
    </citation>
    <scope>NUCLEOTIDE SEQUENCE</scope>
</reference>
<dbReference type="InterPro" id="IPR004917">
    <property type="entry name" value="Caulimo_AT"/>
</dbReference>
<dbReference type="Pfam" id="PF03233">
    <property type="entry name" value="Cauli_AT"/>
    <property type="match status" value="1"/>
</dbReference>
<accession>A0AA96C2T0</accession>
<evidence type="ECO:0000256" key="3">
    <source>
        <dbReference type="ARBA" id="ARBA00013349"/>
    </source>
</evidence>
<protein>
    <recommendedName>
        <fullName evidence="3">Aphid transmission protein</fullName>
    </recommendedName>
    <alternativeName>
        <fullName evidence="5">Atf</fullName>
    </alternativeName>
    <alternativeName>
        <fullName evidence="4">Protein 2</fullName>
    </alternativeName>
</protein>
<evidence type="ECO:0000256" key="2">
    <source>
        <dbReference type="ARBA" id="ARBA00007612"/>
    </source>
</evidence>
<dbReference type="Gene3D" id="1.20.5.340">
    <property type="match status" value="1"/>
</dbReference>
<comment type="function">
    <text evidence="1">This protein is involved in virus transmission.</text>
</comment>
<evidence type="ECO:0000256" key="5">
    <source>
        <dbReference type="ARBA" id="ARBA00030748"/>
    </source>
</evidence>
<evidence type="ECO:0000256" key="6">
    <source>
        <dbReference type="SAM" id="Coils"/>
    </source>
</evidence>
<proteinExistence type="inferred from homology"/>
<comment type="similarity">
    <text evidence="2">Belongs to the caulimoviridae ORF II family.</text>
</comment>
<dbReference type="EMBL" id="OR208178">
    <property type="protein sequence ID" value="WNH14470.1"/>
    <property type="molecule type" value="Genomic_DNA"/>
</dbReference>
<organism evidence="7">
    <name type="scientific">Physostegia virginiana caulimovirus 1</name>
    <dbReference type="NCBI Taxonomy" id="3075963"/>
    <lineage>
        <taxon>Viruses</taxon>
        <taxon>Riboviria</taxon>
        <taxon>Pararnavirae</taxon>
        <taxon>Artverviricota</taxon>
        <taxon>Revtraviricetes</taxon>
        <taxon>Ortervirales</taxon>
        <taxon>Caulimoviridae</taxon>
        <taxon>Caulimovirus</taxon>
    </lineage>
</organism>
<feature type="coiled-coil region" evidence="6">
    <location>
        <begin position="103"/>
        <end position="144"/>
    </location>
</feature>
<name>A0AA96C2T0_9VIRU</name>
<evidence type="ECO:0000256" key="1">
    <source>
        <dbReference type="ARBA" id="ARBA00003851"/>
    </source>
</evidence>